<evidence type="ECO:0000313" key="2">
    <source>
        <dbReference type="EMBL" id="VDM90001.1"/>
    </source>
</evidence>
<gene>
    <name evidence="2" type="ORF">MB901379_03594</name>
</gene>
<feature type="compositionally biased region" description="Acidic residues" evidence="1">
    <location>
        <begin position="203"/>
        <end position="213"/>
    </location>
</feature>
<feature type="region of interest" description="Disordered" evidence="1">
    <location>
        <begin position="88"/>
        <end position="122"/>
    </location>
</feature>
<keyword evidence="3" id="KW-1185">Reference proteome</keyword>
<feature type="compositionally biased region" description="Basic and acidic residues" evidence="1">
    <location>
        <begin position="249"/>
        <end position="266"/>
    </location>
</feature>
<evidence type="ECO:0000256" key="1">
    <source>
        <dbReference type="SAM" id="MobiDB-lite"/>
    </source>
</evidence>
<sequence length="266" mass="29361">MRQLGRPTAPQAGPRATPASSVGLSRRSGLAQPSRPPPAPATPATKAPAKWCDEWWATVARPGAQRCTAHRRNGDRCGKAAMDGQHVCGTHGGRAPQNKRAAHRRLEESADRMPANCPRWQRTPNVPEHVRINAIKDALNRAGVAVRTAFDIEVTAKPYEQLLTRMPRLDGGSRAEWRRSQGIADEPSKALPVNDPTQPMDSEVIDAEQDETACDPPVAPRYDDGRTITPDGDHTRRRRCAVSRAPTRIRSDGRHTERVRRDRPDT</sequence>
<evidence type="ECO:0000313" key="3">
    <source>
        <dbReference type="Proteomes" id="UP000269998"/>
    </source>
</evidence>
<protein>
    <submittedName>
        <fullName evidence="2">Uncharacterized protein</fullName>
    </submittedName>
</protein>
<proteinExistence type="predicted"/>
<dbReference type="Proteomes" id="UP000269998">
    <property type="component" value="Chromosome"/>
</dbReference>
<feature type="compositionally biased region" description="Basic and acidic residues" evidence="1">
    <location>
        <begin position="221"/>
        <end position="234"/>
    </location>
</feature>
<dbReference type="KEGG" id="mbai:MB901379_03594"/>
<feature type="region of interest" description="Disordered" evidence="1">
    <location>
        <begin position="185"/>
        <end position="266"/>
    </location>
</feature>
<reference evidence="3" key="1">
    <citation type="submission" date="2018-02" db="EMBL/GenBank/DDBJ databases">
        <authorList>
            <person name="Seth-Smith MB H."/>
            <person name="Seth-Smith H."/>
        </authorList>
    </citation>
    <scope>NUCLEOTIDE SEQUENCE [LARGE SCALE GENOMIC DNA]</scope>
</reference>
<feature type="region of interest" description="Disordered" evidence="1">
    <location>
        <begin position="1"/>
        <end position="48"/>
    </location>
</feature>
<dbReference type="EMBL" id="LR130759">
    <property type="protein sequence ID" value="VDM90001.1"/>
    <property type="molecule type" value="Genomic_DNA"/>
</dbReference>
<dbReference type="AlphaFoldDB" id="A0A3S4BGB1"/>
<organism evidence="2 3">
    <name type="scientific">Mycobacterium basiliense</name>
    <dbReference type="NCBI Taxonomy" id="2094119"/>
    <lineage>
        <taxon>Bacteria</taxon>
        <taxon>Bacillati</taxon>
        <taxon>Actinomycetota</taxon>
        <taxon>Actinomycetes</taxon>
        <taxon>Mycobacteriales</taxon>
        <taxon>Mycobacteriaceae</taxon>
        <taxon>Mycobacterium</taxon>
    </lineage>
</organism>
<accession>A0A3S4BGB1</accession>
<name>A0A3S4BGB1_9MYCO</name>